<keyword evidence="3" id="KW-1185">Reference proteome</keyword>
<feature type="compositionally biased region" description="Basic and acidic residues" evidence="1">
    <location>
        <begin position="1"/>
        <end position="10"/>
    </location>
</feature>
<evidence type="ECO:0000256" key="1">
    <source>
        <dbReference type="SAM" id="MobiDB-lite"/>
    </source>
</evidence>
<gene>
    <name evidence="2" type="ORF">Dda_7580</name>
</gene>
<evidence type="ECO:0000313" key="2">
    <source>
        <dbReference type="EMBL" id="KAJ6257791.1"/>
    </source>
</evidence>
<dbReference type="EMBL" id="JAQGDS010000010">
    <property type="protein sequence ID" value="KAJ6257791.1"/>
    <property type="molecule type" value="Genomic_DNA"/>
</dbReference>
<proteinExistence type="predicted"/>
<sequence length="87" mass="9949">MKRSVVDRRNGGYSTVSFDEVGSQGDSHSDSLGWAAHWRGRCLGKVQAELPVWLHPTFCQRTLFAAKQRAISRFQARQMDIVMRNVR</sequence>
<name>A0AAD6IVZ0_DREDA</name>
<dbReference type="Proteomes" id="UP001221413">
    <property type="component" value="Unassembled WGS sequence"/>
</dbReference>
<organism evidence="2 3">
    <name type="scientific">Drechslerella dactyloides</name>
    <name type="common">Nematode-trapping fungus</name>
    <name type="synonym">Arthrobotrys dactyloides</name>
    <dbReference type="NCBI Taxonomy" id="74499"/>
    <lineage>
        <taxon>Eukaryota</taxon>
        <taxon>Fungi</taxon>
        <taxon>Dikarya</taxon>
        <taxon>Ascomycota</taxon>
        <taxon>Pezizomycotina</taxon>
        <taxon>Orbiliomycetes</taxon>
        <taxon>Orbiliales</taxon>
        <taxon>Orbiliaceae</taxon>
        <taxon>Drechslerella</taxon>
    </lineage>
</organism>
<accession>A0AAD6IVZ0</accession>
<reference evidence="2" key="1">
    <citation type="submission" date="2023-01" db="EMBL/GenBank/DDBJ databases">
        <title>The chitinases involved in constricting ring structure development in the nematode-trapping fungus Drechslerella dactyloides.</title>
        <authorList>
            <person name="Wang R."/>
            <person name="Zhang L."/>
            <person name="Tang P."/>
            <person name="Li S."/>
            <person name="Liang L."/>
        </authorList>
    </citation>
    <scope>NUCLEOTIDE SEQUENCE</scope>
    <source>
        <strain evidence="2">YMF1.00031</strain>
    </source>
</reference>
<evidence type="ECO:0000313" key="3">
    <source>
        <dbReference type="Proteomes" id="UP001221413"/>
    </source>
</evidence>
<dbReference type="AlphaFoldDB" id="A0AAD6IVZ0"/>
<comment type="caution">
    <text evidence="2">The sequence shown here is derived from an EMBL/GenBank/DDBJ whole genome shotgun (WGS) entry which is preliminary data.</text>
</comment>
<feature type="region of interest" description="Disordered" evidence="1">
    <location>
        <begin position="1"/>
        <end position="29"/>
    </location>
</feature>
<protein>
    <submittedName>
        <fullName evidence="2">Uncharacterized protein</fullName>
    </submittedName>
</protein>